<name>A0A915ERU5_9BILA</name>
<dbReference type="PRINTS" id="PR00385">
    <property type="entry name" value="P450"/>
</dbReference>
<dbReference type="InterPro" id="IPR001128">
    <property type="entry name" value="Cyt_P450"/>
</dbReference>
<dbReference type="SUPFAM" id="SSF48264">
    <property type="entry name" value="Cytochrome P450"/>
    <property type="match status" value="1"/>
</dbReference>
<protein>
    <submittedName>
        <fullName evidence="12">FERM N-terminal domain-containing protein</fullName>
    </submittedName>
</protein>
<dbReference type="GO" id="GO:0020037">
    <property type="term" value="F:heme binding"/>
    <property type="evidence" value="ECO:0007669"/>
    <property type="project" value="InterPro"/>
</dbReference>
<accession>A0A915ERU5</accession>
<dbReference type="InterPro" id="IPR036396">
    <property type="entry name" value="Cyt_P450_sf"/>
</dbReference>
<sequence>MGNKSMDAILFDELTKAIGLRETWYFGLQYINNKEVSAWLKLDKKVLKQDLRKGLPLHLKFRAKFFPESVEDEIIQDVTLVLLGDRGGILKSDAELSQNGTFGTYIGYRGVASTDINFIQAILSKYSANFQERPAPFKLLSYEPLNLDMNVLNLKTGARWKKIRGLIMPTFFTENLRQFGSIFDDSAKQLCHYLESFALNDSIIDLNELMDKMAMKVALKSFFSYESDIFGNDASDDEILSQLRGVFIDNAPFVVSLILAFPNLTAAIRQWTGHQLVTNSENYFFLSFLGRLLDIEKLVMCYANVGKALSIATHLLAENQDAQDKLREEISNILGGRSKCTYQDAAAMTYMKQVINEILRLYPVVPRFSRFCSTPIVVGGIAFTEGQTFTLPVFALHRDPRYYRNPYEFNPERFSEEENAKRPKFTFLPFGYGHRQCVGYRFSMLEMSVIIANLVKCYRFTTVKDSESGLFVRVTRL</sequence>
<dbReference type="Gene3D" id="1.10.630.10">
    <property type="entry name" value="Cytochrome P450"/>
    <property type="match status" value="2"/>
</dbReference>
<dbReference type="WBParaSite" id="jg9118">
    <property type="protein sequence ID" value="jg9118"/>
    <property type="gene ID" value="jg9118"/>
</dbReference>
<evidence type="ECO:0000256" key="5">
    <source>
        <dbReference type="ARBA" id="ARBA00023002"/>
    </source>
</evidence>
<feature type="binding site" description="axial binding residue" evidence="8">
    <location>
        <position position="437"/>
    </location>
    <ligand>
        <name>heme</name>
        <dbReference type="ChEBI" id="CHEBI:30413"/>
    </ligand>
    <ligandPart>
        <name>Fe</name>
        <dbReference type="ChEBI" id="CHEBI:18248"/>
    </ligandPart>
</feature>
<comment type="similarity">
    <text evidence="2 9">Belongs to the cytochrome P450 family.</text>
</comment>
<dbReference type="GO" id="GO:0004497">
    <property type="term" value="F:monooxygenase activity"/>
    <property type="evidence" value="ECO:0007669"/>
    <property type="project" value="UniProtKB-KW"/>
</dbReference>
<dbReference type="InterPro" id="IPR050476">
    <property type="entry name" value="Insect_CytP450_Detox"/>
</dbReference>
<reference evidence="12" key="1">
    <citation type="submission" date="2022-11" db="UniProtKB">
        <authorList>
            <consortium name="WormBaseParasite"/>
        </authorList>
    </citation>
    <scope>IDENTIFICATION</scope>
</reference>
<keyword evidence="7 9" id="KW-0503">Monooxygenase</keyword>
<feature type="domain" description="FERM N-terminal" evidence="10">
    <location>
        <begin position="9"/>
        <end position="50"/>
    </location>
</feature>
<dbReference type="SUPFAM" id="SSF54236">
    <property type="entry name" value="Ubiquitin-like"/>
    <property type="match status" value="1"/>
</dbReference>
<evidence type="ECO:0000256" key="2">
    <source>
        <dbReference type="ARBA" id="ARBA00010617"/>
    </source>
</evidence>
<organism evidence="11 12">
    <name type="scientific">Ditylenchus dipsaci</name>
    <dbReference type="NCBI Taxonomy" id="166011"/>
    <lineage>
        <taxon>Eukaryota</taxon>
        <taxon>Metazoa</taxon>
        <taxon>Ecdysozoa</taxon>
        <taxon>Nematoda</taxon>
        <taxon>Chromadorea</taxon>
        <taxon>Rhabditida</taxon>
        <taxon>Tylenchina</taxon>
        <taxon>Tylenchomorpha</taxon>
        <taxon>Sphaerularioidea</taxon>
        <taxon>Anguinidae</taxon>
        <taxon>Anguininae</taxon>
        <taxon>Ditylenchus</taxon>
    </lineage>
</organism>
<dbReference type="GO" id="GO:0005506">
    <property type="term" value="F:iron ion binding"/>
    <property type="evidence" value="ECO:0007669"/>
    <property type="project" value="InterPro"/>
</dbReference>
<dbReference type="InterPro" id="IPR017972">
    <property type="entry name" value="Cyt_P450_CS"/>
</dbReference>
<evidence type="ECO:0000313" key="12">
    <source>
        <dbReference type="WBParaSite" id="jg9118"/>
    </source>
</evidence>
<dbReference type="Proteomes" id="UP000887574">
    <property type="component" value="Unplaced"/>
</dbReference>
<dbReference type="PROSITE" id="PS00086">
    <property type="entry name" value="CYTOCHROME_P450"/>
    <property type="match status" value="1"/>
</dbReference>
<dbReference type="InterPro" id="IPR029071">
    <property type="entry name" value="Ubiquitin-like_domsf"/>
</dbReference>
<dbReference type="InterPro" id="IPR002401">
    <property type="entry name" value="Cyt_P450_E_grp-I"/>
</dbReference>
<dbReference type="Gene3D" id="3.10.20.90">
    <property type="entry name" value="Phosphatidylinositol 3-kinase Catalytic Subunit, Chain A, domain 1"/>
    <property type="match status" value="1"/>
</dbReference>
<evidence type="ECO:0000256" key="9">
    <source>
        <dbReference type="RuleBase" id="RU000461"/>
    </source>
</evidence>
<evidence type="ECO:0000259" key="10">
    <source>
        <dbReference type="Pfam" id="PF09379"/>
    </source>
</evidence>
<dbReference type="PRINTS" id="PR00463">
    <property type="entry name" value="EP450I"/>
</dbReference>
<dbReference type="InterPro" id="IPR019747">
    <property type="entry name" value="FERM_CS"/>
</dbReference>
<evidence type="ECO:0000256" key="8">
    <source>
        <dbReference type="PIRSR" id="PIRSR602401-1"/>
    </source>
</evidence>
<keyword evidence="5 9" id="KW-0560">Oxidoreductase</keyword>
<evidence type="ECO:0000256" key="4">
    <source>
        <dbReference type="ARBA" id="ARBA00022723"/>
    </source>
</evidence>
<evidence type="ECO:0000256" key="3">
    <source>
        <dbReference type="ARBA" id="ARBA00022617"/>
    </source>
</evidence>
<dbReference type="PROSITE" id="PS00660">
    <property type="entry name" value="FERM_1"/>
    <property type="match status" value="1"/>
</dbReference>
<dbReference type="GO" id="GO:0016705">
    <property type="term" value="F:oxidoreductase activity, acting on paired donors, with incorporation or reduction of molecular oxygen"/>
    <property type="evidence" value="ECO:0007669"/>
    <property type="project" value="InterPro"/>
</dbReference>
<comment type="cofactor">
    <cofactor evidence="1 8">
        <name>heme</name>
        <dbReference type="ChEBI" id="CHEBI:30413"/>
    </cofactor>
</comment>
<dbReference type="AlphaFoldDB" id="A0A915ERU5"/>
<keyword evidence="3 8" id="KW-0349">Heme</keyword>
<keyword evidence="4 8" id="KW-0479">Metal-binding</keyword>
<evidence type="ECO:0000256" key="7">
    <source>
        <dbReference type="ARBA" id="ARBA00023033"/>
    </source>
</evidence>
<dbReference type="PANTHER" id="PTHR24292:SF100">
    <property type="entry name" value="CYTOCHROME P450 6A16, ISOFORM B-RELATED"/>
    <property type="match status" value="1"/>
</dbReference>
<dbReference type="PANTHER" id="PTHR24292">
    <property type="entry name" value="CYTOCHROME P450"/>
    <property type="match status" value="1"/>
</dbReference>
<dbReference type="InterPro" id="IPR018979">
    <property type="entry name" value="FERM_N"/>
</dbReference>
<evidence type="ECO:0000256" key="6">
    <source>
        <dbReference type="ARBA" id="ARBA00023004"/>
    </source>
</evidence>
<dbReference type="Pfam" id="PF00067">
    <property type="entry name" value="p450"/>
    <property type="match status" value="2"/>
</dbReference>
<keyword evidence="11" id="KW-1185">Reference proteome</keyword>
<keyword evidence="6 8" id="KW-0408">Iron</keyword>
<proteinExistence type="inferred from homology"/>
<dbReference type="Pfam" id="PF09379">
    <property type="entry name" value="FERM_N"/>
    <property type="match status" value="1"/>
</dbReference>
<evidence type="ECO:0000313" key="11">
    <source>
        <dbReference type="Proteomes" id="UP000887574"/>
    </source>
</evidence>
<evidence type="ECO:0000256" key="1">
    <source>
        <dbReference type="ARBA" id="ARBA00001971"/>
    </source>
</evidence>